<comment type="caution">
    <text evidence="1">The sequence shown here is derived from an EMBL/GenBank/DDBJ whole genome shotgun (WGS) entry which is preliminary data.</text>
</comment>
<dbReference type="InterPro" id="IPR029278">
    <property type="entry name" value="Imm26"/>
</dbReference>
<evidence type="ECO:0000313" key="1">
    <source>
        <dbReference type="EMBL" id="GEN45965.1"/>
    </source>
</evidence>
<sequence length="160" mass="18457">MDLLIKMKPSRKKRKAGEVFVLQPKEGIYFYGRVMKVNISIQRPGMSGWSLVYIYQNPTNELKLPNHLDNRELLIAPKIVNNQGWLKGYFCSIGHIPVKDEDYKKDYGFWDIVTKQYLDEEGKPISFTPTIYTDFGIGSYGSVAYDIKQVIDKKPSLLNT</sequence>
<dbReference type="AlphaFoldDB" id="A0A511W4F8"/>
<reference evidence="1 2" key="1">
    <citation type="submission" date="2019-07" db="EMBL/GenBank/DDBJ databases">
        <title>Whole genome shotgun sequence of Alkalibacillus haloalkaliphilus NBRC 103110.</title>
        <authorList>
            <person name="Hosoyama A."/>
            <person name="Uohara A."/>
            <person name="Ohji S."/>
            <person name="Ichikawa N."/>
        </authorList>
    </citation>
    <scope>NUCLEOTIDE SEQUENCE [LARGE SCALE GENOMIC DNA]</scope>
    <source>
        <strain evidence="1 2">NBRC 103110</strain>
    </source>
</reference>
<evidence type="ECO:0008006" key="3">
    <source>
        <dbReference type="Google" id="ProtNLM"/>
    </source>
</evidence>
<proteinExistence type="predicted"/>
<keyword evidence="2" id="KW-1185">Reference proteome</keyword>
<accession>A0A511W4F8</accession>
<name>A0A511W4F8_9BACI</name>
<dbReference type="RefSeq" id="WP_146816360.1">
    <property type="nucleotide sequence ID" value="NZ_BJYA01000012.1"/>
</dbReference>
<dbReference type="EMBL" id="BJYA01000012">
    <property type="protein sequence ID" value="GEN45965.1"/>
    <property type="molecule type" value="Genomic_DNA"/>
</dbReference>
<dbReference type="Pfam" id="PF15428">
    <property type="entry name" value="Imm26"/>
    <property type="match status" value="1"/>
</dbReference>
<gene>
    <name evidence="1" type="ORF">AHA02nite_17410</name>
</gene>
<dbReference type="OrthoDB" id="2218486at2"/>
<protein>
    <recommendedName>
        <fullName evidence="3">Immunity protein 26 of polymorphic toxin system</fullName>
    </recommendedName>
</protein>
<dbReference type="Proteomes" id="UP000321440">
    <property type="component" value="Unassembled WGS sequence"/>
</dbReference>
<evidence type="ECO:0000313" key="2">
    <source>
        <dbReference type="Proteomes" id="UP000321440"/>
    </source>
</evidence>
<organism evidence="1 2">
    <name type="scientific">Alkalibacillus haloalkaliphilus</name>
    <dbReference type="NCBI Taxonomy" id="94136"/>
    <lineage>
        <taxon>Bacteria</taxon>
        <taxon>Bacillati</taxon>
        <taxon>Bacillota</taxon>
        <taxon>Bacilli</taxon>
        <taxon>Bacillales</taxon>
        <taxon>Bacillaceae</taxon>
        <taxon>Alkalibacillus</taxon>
    </lineage>
</organism>